<proteinExistence type="predicted"/>
<accession>A0A0A9E813</accession>
<reference evidence="1" key="2">
    <citation type="journal article" date="2015" name="Data Brief">
        <title>Shoot transcriptome of the giant reed, Arundo donax.</title>
        <authorList>
            <person name="Barrero R.A."/>
            <person name="Guerrero F.D."/>
            <person name="Moolhuijzen P."/>
            <person name="Goolsby J.A."/>
            <person name="Tidwell J."/>
            <person name="Bellgard S.E."/>
            <person name="Bellgard M.I."/>
        </authorList>
    </citation>
    <scope>NUCLEOTIDE SEQUENCE</scope>
    <source>
        <tissue evidence="1">Shoot tissue taken approximately 20 cm above the soil surface</tissue>
    </source>
</reference>
<dbReference type="AlphaFoldDB" id="A0A0A9E813"/>
<sequence>MQLLFPPHLSGLMQENAGFRLSRLTNRT</sequence>
<name>A0A0A9E813_ARUDO</name>
<evidence type="ECO:0000313" key="1">
    <source>
        <dbReference type="EMBL" id="JAD96929.1"/>
    </source>
</evidence>
<protein>
    <submittedName>
        <fullName evidence="1">Uncharacterized protein</fullName>
    </submittedName>
</protein>
<reference evidence="1" key="1">
    <citation type="submission" date="2014-09" db="EMBL/GenBank/DDBJ databases">
        <authorList>
            <person name="Magalhaes I.L.F."/>
            <person name="Oliveira U."/>
            <person name="Santos F.R."/>
            <person name="Vidigal T.H.D.A."/>
            <person name="Brescovit A.D."/>
            <person name="Santos A.J."/>
        </authorList>
    </citation>
    <scope>NUCLEOTIDE SEQUENCE</scope>
    <source>
        <tissue evidence="1">Shoot tissue taken approximately 20 cm above the soil surface</tissue>
    </source>
</reference>
<dbReference type="EMBL" id="GBRH01200966">
    <property type="protein sequence ID" value="JAD96929.1"/>
    <property type="molecule type" value="Transcribed_RNA"/>
</dbReference>
<organism evidence="1">
    <name type="scientific">Arundo donax</name>
    <name type="common">Giant reed</name>
    <name type="synonym">Donax arundinaceus</name>
    <dbReference type="NCBI Taxonomy" id="35708"/>
    <lineage>
        <taxon>Eukaryota</taxon>
        <taxon>Viridiplantae</taxon>
        <taxon>Streptophyta</taxon>
        <taxon>Embryophyta</taxon>
        <taxon>Tracheophyta</taxon>
        <taxon>Spermatophyta</taxon>
        <taxon>Magnoliopsida</taxon>
        <taxon>Liliopsida</taxon>
        <taxon>Poales</taxon>
        <taxon>Poaceae</taxon>
        <taxon>PACMAD clade</taxon>
        <taxon>Arundinoideae</taxon>
        <taxon>Arundineae</taxon>
        <taxon>Arundo</taxon>
    </lineage>
</organism>